<dbReference type="HOGENOM" id="CLU_708602_0_0_1"/>
<proteinExistence type="predicted"/>
<keyword evidence="3" id="KW-1185">Reference proteome</keyword>
<reference evidence="3" key="1">
    <citation type="submission" date="2013-06" db="EMBL/GenBank/DDBJ databases">
        <authorList>
            <person name="Zhao Q."/>
        </authorList>
    </citation>
    <scope>NUCLEOTIDE SEQUENCE</scope>
    <source>
        <strain evidence="3">cv. W1943</strain>
    </source>
</reference>
<evidence type="ECO:0000313" key="3">
    <source>
        <dbReference type="Proteomes" id="UP000008022"/>
    </source>
</evidence>
<dbReference type="EnsemblPlants" id="ORUFI01G00300.1">
    <property type="protein sequence ID" value="ORUFI01G00300.1"/>
    <property type="gene ID" value="ORUFI01G00300"/>
</dbReference>
<dbReference type="PANTHER" id="PTHR34198">
    <property type="entry name" value="OS01G0175100 PROTEIN"/>
    <property type="match status" value="1"/>
</dbReference>
<dbReference type="PANTHER" id="PTHR34198:SF1">
    <property type="entry name" value="OS01G0104300 PROTEIN"/>
    <property type="match status" value="1"/>
</dbReference>
<sequence length="390" mass="41268">MEIDENETHNSQKLWALPLEDELLLLDEEAATTMFADKGVDAAAVDRSACIRGGRAGVVTSRCAQQPAAGRRAVATTADEPGCARARRARMPLLFALPTSAQSAAAPLHRTLARGAAAPPCRALAFARRRFSLGRAAVAGVAAGLPHVAQEENQDDAFTDSGLERKDAQLLGKCVVQVALRDARLDTIATTYSSSPADCLCAALLLRVKARPAHYSFILAQDDGVAAVGSAAAAEQVGRAGRRGAPTINPTSSSIGDGFISEAAAGGLAVRRGVHVGCHTARFCADGSCGGGEKWWASLLGWSGQADYINAQPTSRKEARPSIGNPAAEQQGGGKRFSVLMEEKAWQPHRLAGLSPRAPSSNLLANHRSTTWKWGQRRMVLPGRRRRRGR</sequence>
<evidence type="ECO:0000256" key="1">
    <source>
        <dbReference type="SAM" id="MobiDB-lite"/>
    </source>
</evidence>
<evidence type="ECO:0000313" key="2">
    <source>
        <dbReference type="EnsemblPlants" id="ORUFI01G00300.1"/>
    </source>
</evidence>
<dbReference type="Proteomes" id="UP000008022">
    <property type="component" value="Unassembled WGS sequence"/>
</dbReference>
<dbReference type="Gramene" id="ORUFI01G00300.1">
    <property type="protein sequence ID" value="ORUFI01G00300.1"/>
    <property type="gene ID" value="ORUFI01G00300"/>
</dbReference>
<organism evidence="2 3">
    <name type="scientific">Oryza rufipogon</name>
    <name type="common">Brownbeard rice</name>
    <name type="synonym">Asian wild rice</name>
    <dbReference type="NCBI Taxonomy" id="4529"/>
    <lineage>
        <taxon>Eukaryota</taxon>
        <taxon>Viridiplantae</taxon>
        <taxon>Streptophyta</taxon>
        <taxon>Embryophyta</taxon>
        <taxon>Tracheophyta</taxon>
        <taxon>Spermatophyta</taxon>
        <taxon>Magnoliopsida</taxon>
        <taxon>Liliopsida</taxon>
        <taxon>Poales</taxon>
        <taxon>Poaceae</taxon>
        <taxon>BOP clade</taxon>
        <taxon>Oryzoideae</taxon>
        <taxon>Oryzeae</taxon>
        <taxon>Oryzinae</taxon>
        <taxon>Oryza</taxon>
    </lineage>
</organism>
<feature type="region of interest" description="Disordered" evidence="1">
    <location>
        <begin position="312"/>
        <end position="334"/>
    </location>
</feature>
<reference evidence="2" key="2">
    <citation type="submission" date="2015-06" db="UniProtKB">
        <authorList>
            <consortium name="EnsemblPlants"/>
        </authorList>
    </citation>
    <scope>IDENTIFICATION</scope>
</reference>
<name>A0A0E0MQB3_ORYRU</name>
<dbReference type="AlphaFoldDB" id="A0A0E0MQB3"/>
<accession>A0A0E0MQB3</accession>
<protein>
    <submittedName>
        <fullName evidence="2">Uncharacterized protein</fullName>
    </submittedName>
</protein>